<dbReference type="Gene3D" id="3.40.395.10">
    <property type="entry name" value="Adenoviral Proteinase, Chain A"/>
    <property type="match status" value="1"/>
</dbReference>
<feature type="region of interest" description="Disordered" evidence="1">
    <location>
        <begin position="186"/>
        <end position="225"/>
    </location>
</feature>
<feature type="region of interest" description="Disordered" evidence="1">
    <location>
        <begin position="244"/>
        <end position="299"/>
    </location>
</feature>
<feature type="compositionally biased region" description="Polar residues" evidence="1">
    <location>
        <begin position="186"/>
        <end position="195"/>
    </location>
</feature>
<evidence type="ECO:0000313" key="3">
    <source>
        <dbReference type="Proteomes" id="UP000245207"/>
    </source>
</evidence>
<evidence type="ECO:0000313" key="2">
    <source>
        <dbReference type="EMBL" id="PWA99403.1"/>
    </source>
</evidence>
<name>A0A2U1QN25_ARTAN</name>
<dbReference type="InterPro" id="IPR038765">
    <property type="entry name" value="Papain-like_cys_pep_sf"/>
</dbReference>
<feature type="compositionally biased region" description="Polar residues" evidence="1">
    <location>
        <begin position="206"/>
        <end position="225"/>
    </location>
</feature>
<gene>
    <name evidence="2" type="ORF">CTI12_AA008990</name>
</gene>
<proteinExistence type="predicted"/>
<dbReference type="Proteomes" id="UP000245207">
    <property type="component" value="Unassembled WGS sequence"/>
</dbReference>
<organism evidence="2 3">
    <name type="scientific">Artemisia annua</name>
    <name type="common">Sweet wormwood</name>
    <dbReference type="NCBI Taxonomy" id="35608"/>
    <lineage>
        <taxon>Eukaryota</taxon>
        <taxon>Viridiplantae</taxon>
        <taxon>Streptophyta</taxon>
        <taxon>Embryophyta</taxon>
        <taxon>Tracheophyta</taxon>
        <taxon>Spermatophyta</taxon>
        <taxon>Magnoliopsida</taxon>
        <taxon>eudicotyledons</taxon>
        <taxon>Gunneridae</taxon>
        <taxon>Pentapetalae</taxon>
        <taxon>asterids</taxon>
        <taxon>campanulids</taxon>
        <taxon>Asterales</taxon>
        <taxon>Asteraceae</taxon>
        <taxon>Asteroideae</taxon>
        <taxon>Anthemideae</taxon>
        <taxon>Artemisiinae</taxon>
        <taxon>Artemisia</taxon>
    </lineage>
</organism>
<feature type="compositionally biased region" description="Basic and acidic residues" evidence="1">
    <location>
        <begin position="246"/>
        <end position="287"/>
    </location>
</feature>
<evidence type="ECO:0000256" key="1">
    <source>
        <dbReference type="SAM" id="MobiDB-lite"/>
    </source>
</evidence>
<feature type="region of interest" description="Disordered" evidence="1">
    <location>
        <begin position="1"/>
        <end position="80"/>
    </location>
</feature>
<protein>
    <submittedName>
        <fullName evidence="2">Peptidase C48, SUMO/Sentrin/Ubl1</fullName>
    </submittedName>
</protein>
<keyword evidence="3" id="KW-1185">Reference proteome</keyword>
<feature type="compositionally biased region" description="Low complexity" evidence="1">
    <location>
        <begin position="40"/>
        <end position="71"/>
    </location>
</feature>
<dbReference type="EMBL" id="PKPP01000021">
    <property type="protein sequence ID" value="PWA99403.1"/>
    <property type="molecule type" value="Genomic_DNA"/>
</dbReference>
<dbReference type="SUPFAM" id="SSF54001">
    <property type="entry name" value="Cysteine proteinases"/>
    <property type="match status" value="1"/>
</dbReference>
<dbReference type="AlphaFoldDB" id="A0A2U1QN25"/>
<accession>A0A2U1QN25</accession>
<reference evidence="2 3" key="1">
    <citation type="journal article" date="2018" name="Mol. Plant">
        <title>The genome of Artemisia annua provides insight into the evolution of Asteraceae family and artemisinin biosynthesis.</title>
        <authorList>
            <person name="Shen Q."/>
            <person name="Zhang L."/>
            <person name="Liao Z."/>
            <person name="Wang S."/>
            <person name="Yan T."/>
            <person name="Shi P."/>
            <person name="Liu M."/>
            <person name="Fu X."/>
            <person name="Pan Q."/>
            <person name="Wang Y."/>
            <person name="Lv Z."/>
            <person name="Lu X."/>
            <person name="Zhang F."/>
            <person name="Jiang W."/>
            <person name="Ma Y."/>
            <person name="Chen M."/>
            <person name="Hao X."/>
            <person name="Li L."/>
            <person name="Tang Y."/>
            <person name="Lv G."/>
            <person name="Zhou Y."/>
            <person name="Sun X."/>
            <person name="Brodelius P.E."/>
            <person name="Rose J.K.C."/>
            <person name="Tang K."/>
        </authorList>
    </citation>
    <scope>NUCLEOTIDE SEQUENCE [LARGE SCALE GENOMIC DNA]</scope>
    <source>
        <strain evidence="3">cv. Huhao1</strain>
        <tissue evidence="2">Leaf</tissue>
    </source>
</reference>
<comment type="caution">
    <text evidence="2">The sequence shown here is derived from an EMBL/GenBank/DDBJ whole genome shotgun (WGS) entry which is preliminary data.</text>
</comment>
<sequence>MTLRAYSPSDDDFVENAFTTKRTRGSSKVDQQVSKRTRGSSKPAIAAKPSKPSGSSKPLGSSKPSKPSGSSKHSKPVLSEDLKPGLNLHQILPPKQQKFLALSPKNRYSMNLLKNIVGYKRKRTSKSPKTDDVDEQVADVHIDDIEEHQLVDPQPIDDWKNLCVYLNFLYLVHQLADDDIQMTGTNEDIQTTGTDENTKIADPMTGTDQTAENGNDEPSSSSIKLTQQQLSAMILEFQGEYSQFKSAEDGSEAKEASKETDEPQTKDGSEAKVAYKETDEPQTKDGSDLTDEPQTDKSTELTLTQMFMNPAFMKEYEKIERQTQRPEFLIFNTEQFQNKALVLYEEKKDPEQVLDELLKMTPFLHTSSEILSENIDDNLWKRIQGDTLEMKKTVPNGKSEEDLENIREKRKVKPSESLKSPYLQKVVAMKNKIQDIERKVADTIFAARGDLDDVLFHSYFIDGQRIHFESFIEGNEINSGVIDMWAYIHNMAQEKRNIGSLRKLYGHTSIINLKSIFLTTWITKNQSRIDIRKAEISICKVLERKWYSYYEALNNYKVANVKMPWQTKNNYIDCGIFAMRHMETYLGNKDIDAGFVKEVESEVEEYQCLPLREKRMLLNMSAKNIAERASDYFEREASAFLRQK</sequence>